<keyword evidence="2" id="KW-1133">Transmembrane helix</keyword>
<evidence type="ECO:0000256" key="1">
    <source>
        <dbReference type="SAM" id="MobiDB-lite"/>
    </source>
</evidence>
<keyword evidence="2" id="KW-0472">Membrane</keyword>
<dbReference type="EMBL" id="JAPQKO010000006">
    <property type="protein sequence ID" value="KAJ5156669.1"/>
    <property type="molecule type" value="Genomic_DNA"/>
</dbReference>
<evidence type="ECO:0000256" key="2">
    <source>
        <dbReference type="SAM" id="Phobius"/>
    </source>
</evidence>
<accession>A0A9W9HUK5</accession>
<name>A0A9W9HUK5_9EURO</name>
<feature type="region of interest" description="Disordered" evidence="1">
    <location>
        <begin position="315"/>
        <end position="360"/>
    </location>
</feature>
<feature type="transmembrane region" description="Helical" evidence="2">
    <location>
        <begin position="231"/>
        <end position="257"/>
    </location>
</feature>
<feature type="chain" id="PRO_5040750507" evidence="3">
    <location>
        <begin position="34"/>
        <end position="360"/>
    </location>
</feature>
<evidence type="ECO:0000313" key="4">
    <source>
        <dbReference type="EMBL" id="KAJ5156669.1"/>
    </source>
</evidence>
<keyword evidence="5" id="KW-1185">Reference proteome</keyword>
<sequence length="360" mass="39149">MVGRRDRGLQSSRVLAMVVLAVWFSSLFPAVLGLKTTPGSPCTDICGKTGTTSNTTSSEITCLDSDFDTGKGSDFQKCISCQLESKHSDSGTGETDVDWALYNLRFSFTSCVFNHPAQVTNTTSPCPVACDGIRTAAEYDIGKPDSNSLDNWCSQPSFADNVVNTCTFCYNLTSNQVYQANFLESIRYNCHFQTPRGHAFNIAPSRIFTQVLLPSSMSLTTPGANSSNVNLGVVIALPILGFIIILLAVGACCFFFIRHRRKRVRENRMTNQLYARWNDPSMGTPKQGNGGWPAHDAYAAGGYGTGQGFGFVDNDGRGQEVGYGHDYSKHGFPQEINESGALPPHAVSSHGTEYDRKPPL</sequence>
<keyword evidence="2" id="KW-0812">Transmembrane</keyword>
<gene>
    <name evidence="4" type="ORF">N7492_009472</name>
</gene>
<dbReference type="Proteomes" id="UP001146351">
    <property type="component" value="Unassembled WGS sequence"/>
</dbReference>
<evidence type="ECO:0000313" key="5">
    <source>
        <dbReference type="Proteomes" id="UP001146351"/>
    </source>
</evidence>
<organism evidence="4 5">
    <name type="scientific">Penicillium capsulatum</name>
    <dbReference type="NCBI Taxonomy" id="69766"/>
    <lineage>
        <taxon>Eukaryota</taxon>
        <taxon>Fungi</taxon>
        <taxon>Dikarya</taxon>
        <taxon>Ascomycota</taxon>
        <taxon>Pezizomycotina</taxon>
        <taxon>Eurotiomycetes</taxon>
        <taxon>Eurotiomycetidae</taxon>
        <taxon>Eurotiales</taxon>
        <taxon>Aspergillaceae</taxon>
        <taxon>Penicillium</taxon>
    </lineage>
</organism>
<evidence type="ECO:0000256" key="3">
    <source>
        <dbReference type="SAM" id="SignalP"/>
    </source>
</evidence>
<protein>
    <submittedName>
        <fullName evidence="4">Uncharacterized protein</fullName>
    </submittedName>
</protein>
<dbReference type="OrthoDB" id="5426678at2759"/>
<feature type="signal peptide" evidence="3">
    <location>
        <begin position="1"/>
        <end position="33"/>
    </location>
</feature>
<reference evidence="4" key="2">
    <citation type="journal article" date="2023" name="IMA Fungus">
        <title>Comparative genomic study of the Penicillium genus elucidates a diverse pangenome and 15 lateral gene transfer events.</title>
        <authorList>
            <person name="Petersen C."/>
            <person name="Sorensen T."/>
            <person name="Nielsen M.R."/>
            <person name="Sondergaard T.E."/>
            <person name="Sorensen J.L."/>
            <person name="Fitzpatrick D.A."/>
            <person name="Frisvad J.C."/>
            <person name="Nielsen K.L."/>
        </authorList>
    </citation>
    <scope>NUCLEOTIDE SEQUENCE</scope>
    <source>
        <strain evidence="4">IBT 21917</strain>
    </source>
</reference>
<dbReference type="AlphaFoldDB" id="A0A9W9HUK5"/>
<keyword evidence="3" id="KW-0732">Signal</keyword>
<proteinExistence type="predicted"/>
<reference evidence="4" key="1">
    <citation type="submission" date="2022-11" db="EMBL/GenBank/DDBJ databases">
        <authorList>
            <person name="Petersen C."/>
        </authorList>
    </citation>
    <scope>NUCLEOTIDE SEQUENCE</scope>
    <source>
        <strain evidence="4">IBT 21917</strain>
    </source>
</reference>
<comment type="caution">
    <text evidence="4">The sequence shown here is derived from an EMBL/GenBank/DDBJ whole genome shotgun (WGS) entry which is preliminary data.</text>
</comment>